<gene>
    <name evidence="3" type="ORF">HJG44_13020</name>
</gene>
<proteinExistence type="predicted"/>
<keyword evidence="1" id="KW-0812">Transmembrane</keyword>
<accession>A0A849I6H8</accession>
<sequence length="236" mass="25447">MVVANVVEALDIDGDDSVDIVVAVEQAFGIKITDSEAEACQTVGDLFRVICAHVPTVERSDAIPCLTAATFRELRRVIRLIEPSLDLRPATLLSSFAGHHDHREWHAHLKNTSGLSVPDPSLTVPSMVGGLTLYGIAAAGAVATFGHDAAGFFVAALLAPAAGFIVHSYGRRTWDANRTLGDLARETAAYSLGQIAKAHGAVRTRELWEALVIVLRPFSRHTGLFAHETRFFAKQK</sequence>
<dbReference type="EMBL" id="JABEPP010000003">
    <property type="protein sequence ID" value="NNM73304.1"/>
    <property type="molecule type" value="Genomic_DNA"/>
</dbReference>
<dbReference type="RefSeq" id="WP_171218764.1">
    <property type="nucleotide sequence ID" value="NZ_JABEPP010000003.1"/>
</dbReference>
<dbReference type="InterPro" id="IPR009081">
    <property type="entry name" value="PP-bd_ACP"/>
</dbReference>
<dbReference type="PROSITE" id="PS50075">
    <property type="entry name" value="CARRIER"/>
    <property type="match status" value="1"/>
</dbReference>
<dbReference type="SUPFAM" id="SSF47336">
    <property type="entry name" value="ACP-like"/>
    <property type="match status" value="1"/>
</dbReference>
<dbReference type="InterPro" id="IPR036736">
    <property type="entry name" value="ACP-like_sf"/>
</dbReference>
<dbReference type="AlphaFoldDB" id="A0A849I6H8"/>
<keyword evidence="4" id="KW-1185">Reference proteome</keyword>
<evidence type="ECO:0000313" key="3">
    <source>
        <dbReference type="EMBL" id="NNM73304.1"/>
    </source>
</evidence>
<dbReference type="Proteomes" id="UP000564885">
    <property type="component" value="Unassembled WGS sequence"/>
</dbReference>
<feature type="domain" description="Carrier" evidence="2">
    <location>
        <begin position="1"/>
        <end position="54"/>
    </location>
</feature>
<feature type="transmembrane region" description="Helical" evidence="1">
    <location>
        <begin position="122"/>
        <end position="143"/>
    </location>
</feature>
<name>A0A849I6H8_9HYPH</name>
<keyword evidence="1" id="KW-1133">Transmembrane helix</keyword>
<organism evidence="3 4">
    <name type="scientific">Enterovirga aerilata</name>
    <dbReference type="NCBI Taxonomy" id="2730920"/>
    <lineage>
        <taxon>Bacteria</taxon>
        <taxon>Pseudomonadati</taxon>
        <taxon>Pseudomonadota</taxon>
        <taxon>Alphaproteobacteria</taxon>
        <taxon>Hyphomicrobiales</taxon>
        <taxon>Methylobacteriaceae</taxon>
        <taxon>Enterovirga</taxon>
    </lineage>
</organism>
<keyword evidence="1" id="KW-0472">Membrane</keyword>
<reference evidence="3 4" key="1">
    <citation type="submission" date="2020-04" db="EMBL/GenBank/DDBJ databases">
        <title>Enterovirga sp. isolate from soil.</title>
        <authorList>
            <person name="Chea S."/>
            <person name="Kim D.-U."/>
        </authorList>
    </citation>
    <scope>NUCLEOTIDE SEQUENCE [LARGE SCALE GENOMIC DNA]</scope>
    <source>
        <strain evidence="3 4">DB1703</strain>
    </source>
</reference>
<evidence type="ECO:0000259" key="2">
    <source>
        <dbReference type="PROSITE" id="PS50075"/>
    </source>
</evidence>
<feature type="transmembrane region" description="Helical" evidence="1">
    <location>
        <begin position="149"/>
        <end position="170"/>
    </location>
</feature>
<comment type="caution">
    <text evidence="3">The sequence shown here is derived from an EMBL/GenBank/DDBJ whole genome shotgun (WGS) entry which is preliminary data.</text>
</comment>
<protein>
    <submittedName>
        <fullName evidence="3">Acyl carrier protein</fullName>
    </submittedName>
</protein>
<dbReference type="Gene3D" id="1.10.1200.10">
    <property type="entry name" value="ACP-like"/>
    <property type="match status" value="1"/>
</dbReference>
<evidence type="ECO:0000256" key="1">
    <source>
        <dbReference type="SAM" id="Phobius"/>
    </source>
</evidence>
<evidence type="ECO:0000313" key="4">
    <source>
        <dbReference type="Proteomes" id="UP000564885"/>
    </source>
</evidence>